<organism evidence="1 2">
    <name type="scientific">Nannocystis radixulma</name>
    <dbReference type="NCBI Taxonomy" id="2995305"/>
    <lineage>
        <taxon>Bacteria</taxon>
        <taxon>Pseudomonadati</taxon>
        <taxon>Myxococcota</taxon>
        <taxon>Polyangia</taxon>
        <taxon>Nannocystales</taxon>
        <taxon>Nannocystaceae</taxon>
        <taxon>Nannocystis</taxon>
    </lineage>
</organism>
<dbReference type="EMBL" id="JAQNDN010000010">
    <property type="protein sequence ID" value="MDC0669808.1"/>
    <property type="molecule type" value="Genomic_DNA"/>
</dbReference>
<evidence type="ECO:0000313" key="1">
    <source>
        <dbReference type="EMBL" id="MDC0669808.1"/>
    </source>
</evidence>
<protein>
    <submittedName>
        <fullName evidence="1">Uncharacterized protein</fullName>
    </submittedName>
</protein>
<keyword evidence="2" id="KW-1185">Reference proteome</keyword>
<reference evidence="1 2" key="1">
    <citation type="submission" date="2022-11" db="EMBL/GenBank/DDBJ databases">
        <title>Minimal conservation of predation-associated metabolite biosynthetic gene clusters underscores biosynthetic potential of Myxococcota including descriptions for ten novel species: Archangium lansinium sp. nov., Myxococcus landrumus sp. nov., Nannocystis bai.</title>
        <authorList>
            <person name="Ahearne A."/>
            <person name="Stevens C."/>
            <person name="Dowd S."/>
        </authorList>
    </citation>
    <scope>NUCLEOTIDE SEQUENCE [LARGE SCALE GENOMIC DNA]</scope>
    <source>
        <strain evidence="1 2">NCELM</strain>
    </source>
</reference>
<accession>A0ABT5B6R3</accession>
<gene>
    <name evidence="1" type="ORF">POL58_18790</name>
</gene>
<evidence type="ECO:0000313" key="2">
    <source>
        <dbReference type="Proteomes" id="UP001217838"/>
    </source>
</evidence>
<comment type="caution">
    <text evidence="1">The sequence shown here is derived from an EMBL/GenBank/DDBJ whole genome shotgun (WGS) entry which is preliminary data.</text>
</comment>
<dbReference type="RefSeq" id="WP_271999613.1">
    <property type="nucleotide sequence ID" value="NZ_JAQNDN010000010.1"/>
</dbReference>
<proteinExistence type="predicted"/>
<dbReference type="Proteomes" id="UP001217838">
    <property type="component" value="Unassembled WGS sequence"/>
</dbReference>
<sequence length="256" mass="26520">MRQEQEDIQRLIARARGAQADEAALARVWQRLQSPPPPDGDGGVEVPSPEALAEATQALAGKAAIAAGLKTLAAAAVVGAALVGGRWLTDGESQPKTREVPVAAAPVVSVAAREEPASAATAEIEVVQEVAGETSVAAPATKTSGRRHAAGADDGSTLEQERKLVEAAQAALQRGEPAAALQRVEEHARRFARGLLADEREVLRVLALCAEQREAEAEAAAKALLATTGPGLFLPRLRGSCVGERLVPVQRPRGDG</sequence>
<name>A0ABT5B6R3_9BACT</name>